<name>D8JSB7_HYPDA</name>
<reference evidence="4" key="1">
    <citation type="journal article" date="2011" name="J. Bacteriol.">
        <title>Genome sequences of eight morphologically diverse alphaproteobacteria.</title>
        <authorList>
            <consortium name="US DOE Joint Genome Institute"/>
            <person name="Brown P.J."/>
            <person name="Kysela D.T."/>
            <person name="Buechlein A."/>
            <person name="Hemmerich C."/>
            <person name="Brun Y.V."/>
        </authorList>
    </citation>
    <scope>NUCLEOTIDE SEQUENCE [LARGE SCALE GENOMIC DNA]</scope>
    <source>
        <strain evidence="4">ATCC 51888 / DSM 1869 / NCIB 11706 / TK 0415</strain>
    </source>
</reference>
<evidence type="ECO:0000313" key="3">
    <source>
        <dbReference type="EMBL" id="ADJ22376.1"/>
    </source>
</evidence>
<dbReference type="AlphaFoldDB" id="D8JSB7"/>
<dbReference type="Pfam" id="PF00109">
    <property type="entry name" value="ketoacyl-synt"/>
    <property type="match status" value="1"/>
</dbReference>
<dbReference type="EMBL" id="CP002083">
    <property type="protein sequence ID" value="ADJ22376.1"/>
    <property type="molecule type" value="Genomic_DNA"/>
</dbReference>
<dbReference type="NCBIfam" id="NF005084">
    <property type="entry name" value="PRK06519.1"/>
    <property type="match status" value="1"/>
</dbReference>
<evidence type="ECO:0000259" key="2">
    <source>
        <dbReference type="Pfam" id="PF00109"/>
    </source>
</evidence>
<dbReference type="STRING" id="582899.Hden_0555"/>
<accession>D8JSB7</accession>
<gene>
    <name evidence="3" type="ordered locus">Hden_0555</name>
</gene>
<keyword evidence="1" id="KW-0808">Transferase</keyword>
<dbReference type="eggNOG" id="COG0304">
    <property type="taxonomic scope" value="Bacteria"/>
</dbReference>
<dbReference type="Proteomes" id="UP000002033">
    <property type="component" value="Chromosome"/>
</dbReference>
<organism evidence="3 4">
    <name type="scientific">Hyphomicrobium denitrificans (strain ATCC 51888 / DSM 1869 / NCIMB 11706 / TK 0415)</name>
    <dbReference type="NCBI Taxonomy" id="582899"/>
    <lineage>
        <taxon>Bacteria</taxon>
        <taxon>Pseudomonadati</taxon>
        <taxon>Pseudomonadota</taxon>
        <taxon>Alphaproteobacteria</taxon>
        <taxon>Hyphomicrobiales</taxon>
        <taxon>Hyphomicrobiaceae</taxon>
        <taxon>Hyphomicrobium</taxon>
    </lineage>
</organism>
<feature type="domain" description="Beta-ketoacyl synthase-like N-terminal" evidence="2">
    <location>
        <begin position="66"/>
        <end position="248"/>
    </location>
</feature>
<proteinExistence type="predicted"/>
<dbReference type="GO" id="GO:0004315">
    <property type="term" value="F:3-oxoacyl-[acyl-carrier-protein] synthase activity"/>
    <property type="evidence" value="ECO:0007669"/>
    <property type="project" value="TreeGrafter"/>
</dbReference>
<dbReference type="PANTHER" id="PTHR11712">
    <property type="entry name" value="POLYKETIDE SYNTHASE-RELATED"/>
    <property type="match status" value="1"/>
</dbReference>
<dbReference type="HOGENOM" id="CLU_000022_69_3_5"/>
<keyword evidence="4" id="KW-1185">Reference proteome</keyword>
<evidence type="ECO:0000313" key="4">
    <source>
        <dbReference type="Proteomes" id="UP000002033"/>
    </source>
</evidence>
<sequence>MTEATAPREVWITGIGLISSLGIDAETHKTHFETGTGRVLDESRYAPYPVHPLAPLEWSKQIPKNSDQRQMETWQRIGVYAAGLALADAGIAGNAELLDRTNLVVAAGSGERDTKVDCDVLEAIHSDDETALLAKSVLPSALRPTLFLAQLSNMLAGNISIVHHVTGSSRTFMGEESGAFAAAENAFRRISSGQADVILIGGALNAEREDLLLGYEIGHNLWRGPFKPAQERSGQDGGGFIPGSVGAFLTIESRAHAEARGAKAYARIADIRTDYTARKQGDIARSLTQLFETFLPRIPAGRLPVWAGSSGVDPSTTEDLAFFDLLPAYDIAPDVRVYGDDLGYSVEAHFFAGLALAALTTDGRGERKSRNPGAARNALVTGTGYWRGEALALIEAIG</sequence>
<dbReference type="Gene3D" id="3.40.47.10">
    <property type="match status" value="1"/>
</dbReference>
<dbReference type="InterPro" id="IPR016039">
    <property type="entry name" value="Thiolase-like"/>
</dbReference>
<protein>
    <submittedName>
        <fullName evidence="3">Beta-ketoacyl synthase</fullName>
    </submittedName>
</protein>
<dbReference type="InterPro" id="IPR014030">
    <property type="entry name" value="Ketoacyl_synth_N"/>
</dbReference>
<dbReference type="PANTHER" id="PTHR11712:SF336">
    <property type="entry name" value="3-OXOACYL-[ACYL-CARRIER-PROTEIN] SYNTHASE, MITOCHONDRIAL"/>
    <property type="match status" value="1"/>
</dbReference>
<dbReference type="RefSeq" id="WP_013214593.1">
    <property type="nucleotide sequence ID" value="NC_014313.1"/>
</dbReference>
<dbReference type="GO" id="GO:0006633">
    <property type="term" value="P:fatty acid biosynthetic process"/>
    <property type="evidence" value="ECO:0007669"/>
    <property type="project" value="TreeGrafter"/>
</dbReference>
<dbReference type="OrthoDB" id="9808685at2"/>
<dbReference type="SUPFAM" id="SSF53901">
    <property type="entry name" value="Thiolase-like"/>
    <property type="match status" value="1"/>
</dbReference>
<dbReference type="InterPro" id="IPR000794">
    <property type="entry name" value="Beta-ketoacyl_synthase"/>
</dbReference>
<evidence type="ECO:0000256" key="1">
    <source>
        <dbReference type="ARBA" id="ARBA00022679"/>
    </source>
</evidence>
<dbReference type="KEGG" id="hdn:Hden_0555"/>